<feature type="transmembrane region" description="Helical" evidence="2">
    <location>
        <begin position="113"/>
        <end position="133"/>
    </location>
</feature>
<feature type="transmembrane region" description="Helical" evidence="2">
    <location>
        <begin position="507"/>
        <end position="527"/>
    </location>
</feature>
<feature type="transmembrane region" description="Helical" evidence="2">
    <location>
        <begin position="403"/>
        <end position="421"/>
    </location>
</feature>
<feature type="transmembrane region" description="Helical" evidence="2">
    <location>
        <begin position="265"/>
        <end position="291"/>
    </location>
</feature>
<dbReference type="RefSeq" id="WP_311424286.1">
    <property type="nucleotide sequence ID" value="NZ_JAVREH010000029.1"/>
</dbReference>
<feature type="transmembrane region" description="Helical" evidence="2">
    <location>
        <begin position="219"/>
        <end position="245"/>
    </location>
</feature>
<dbReference type="InterPro" id="IPR038731">
    <property type="entry name" value="RgtA/B/C-like"/>
</dbReference>
<feature type="transmembrane region" description="Helical" evidence="2">
    <location>
        <begin position="37"/>
        <end position="55"/>
    </location>
</feature>
<evidence type="ECO:0000256" key="1">
    <source>
        <dbReference type="SAM" id="MobiDB-lite"/>
    </source>
</evidence>
<accession>A0ABU2JEN3</accession>
<feature type="transmembrane region" description="Helical" evidence="2">
    <location>
        <begin position="374"/>
        <end position="397"/>
    </location>
</feature>
<feature type="region of interest" description="Disordered" evidence="1">
    <location>
        <begin position="457"/>
        <end position="482"/>
    </location>
</feature>
<organism evidence="4 5">
    <name type="scientific">Jatrophihabitans lederbergiae</name>
    <dbReference type="NCBI Taxonomy" id="3075547"/>
    <lineage>
        <taxon>Bacteria</taxon>
        <taxon>Bacillati</taxon>
        <taxon>Actinomycetota</taxon>
        <taxon>Actinomycetes</taxon>
        <taxon>Jatrophihabitantales</taxon>
        <taxon>Jatrophihabitantaceae</taxon>
        <taxon>Jatrophihabitans</taxon>
    </lineage>
</organism>
<dbReference type="PANTHER" id="PTHR10050">
    <property type="entry name" value="DOLICHYL-PHOSPHATE-MANNOSE--PROTEIN MANNOSYLTRANSFERASE"/>
    <property type="match status" value="1"/>
</dbReference>
<dbReference type="Pfam" id="PF13231">
    <property type="entry name" value="PMT_2"/>
    <property type="match status" value="1"/>
</dbReference>
<evidence type="ECO:0000313" key="5">
    <source>
        <dbReference type="Proteomes" id="UP001183176"/>
    </source>
</evidence>
<keyword evidence="2" id="KW-0812">Transmembrane</keyword>
<dbReference type="PANTHER" id="PTHR10050:SF46">
    <property type="entry name" value="PROTEIN O-MANNOSYL-TRANSFERASE 2"/>
    <property type="match status" value="1"/>
</dbReference>
<protein>
    <submittedName>
        <fullName evidence="4">Phospholipid carrier-dependent glycosyltransferase</fullName>
    </submittedName>
</protein>
<dbReference type="InterPro" id="IPR027005">
    <property type="entry name" value="PMT-like"/>
</dbReference>
<name>A0ABU2JEN3_9ACTN</name>
<feature type="transmembrane region" description="Helical" evidence="2">
    <location>
        <begin position="140"/>
        <end position="158"/>
    </location>
</feature>
<evidence type="ECO:0000259" key="3">
    <source>
        <dbReference type="Pfam" id="PF13231"/>
    </source>
</evidence>
<keyword evidence="2" id="KW-0472">Membrane</keyword>
<sequence>MTAVPVLAARSESRAVPATRQVPAALTRWRPDAPLRSWLWALAVTALAAGTRFWALGFPESKSFDELYYATEAQEMLRYGYEDNRDYMFIVHPPLGKWLIAITSAIFGNDAVGWRAAPAVAGVVSVLILVRLAQRMLRSTLLGVLAGTLLALDGISLVMSRVALLDIFLQTFILAGFAALVIDRDQLRGRLGDLYAAGVDLSRGVPSLGPRPWRLIGGVLLGLAFGVKWSALSFWGAFAVLSLVWDRGAWKSAGVEHPWLAVLKRSLPAAVFSLGLAPLAAYFLTWTGWFVGENSWNRHWGDIHSGTGLFALLPSGFRSLLDYHHQAYLFHSHLYDPHAYKANPWSWLVLGRPTSFYAPSGVTGCGSTSCTREILLIGTPIEYWAIIPALLWCLWQWATTRDWRAGTVLMAFLAGWGVWLQNTRRTGFLFYMTPLMPFLMLALTLAVGAMLSRSPGDTVPEPASTPTHGAALNGFDDPAENRDADRDAVRTVGLREWIALHGISMSLLLRAAVVSLWLGAVAADFVWMWPLFTGGMLTNHDWQLRMWFPGWI</sequence>
<reference evidence="5" key="1">
    <citation type="submission" date="2023-07" db="EMBL/GenBank/DDBJ databases">
        <title>30 novel species of actinomycetes from the DSMZ collection.</title>
        <authorList>
            <person name="Nouioui I."/>
        </authorList>
    </citation>
    <scope>NUCLEOTIDE SEQUENCE [LARGE SCALE GENOMIC DNA]</scope>
    <source>
        <strain evidence="5">DSM 44399</strain>
    </source>
</reference>
<dbReference type="Proteomes" id="UP001183176">
    <property type="component" value="Unassembled WGS sequence"/>
</dbReference>
<keyword evidence="2" id="KW-1133">Transmembrane helix</keyword>
<gene>
    <name evidence="4" type="ORF">RM423_17260</name>
</gene>
<feature type="domain" description="Glycosyltransferase RgtA/B/C/D-like" evidence="3">
    <location>
        <begin position="92"/>
        <end position="199"/>
    </location>
</feature>
<comment type="caution">
    <text evidence="4">The sequence shown here is derived from an EMBL/GenBank/DDBJ whole genome shotgun (WGS) entry which is preliminary data.</text>
</comment>
<evidence type="ECO:0000256" key="2">
    <source>
        <dbReference type="SAM" id="Phobius"/>
    </source>
</evidence>
<keyword evidence="5" id="KW-1185">Reference proteome</keyword>
<feature type="transmembrane region" description="Helical" evidence="2">
    <location>
        <begin position="428"/>
        <end position="451"/>
    </location>
</feature>
<feature type="transmembrane region" description="Helical" evidence="2">
    <location>
        <begin position="164"/>
        <end position="182"/>
    </location>
</feature>
<evidence type="ECO:0000313" key="4">
    <source>
        <dbReference type="EMBL" id="MDT0263139.1"/>
    </source>
</evidence>
<proteinExistence type="predicted"/>
<dbReference type="EMBL" id="JAVREH010000029">
    <property type="protein sequence ID" value="MDT0263139.1"/>
    <property type="molecule type" value="Genomic_DNA"/>
</dbReference>